<comment type="similarity">
    <text evidence="2 13">Belongs to the ribonucleoside diphosphate reductase class-2 family.</text>
</comment>
<dbReference type="Pfam" id="PF02867">
    <property type="entry name" value="Ribonuc_red_lgC"/>
    <property type="match status" value="1"/>
</dbReference>
<keyword evidence="5 13" id="KW-0846">Cobalamin</keyword>
<organism evidence="17 18">
    <name type="scientific">Candidatus Yanofskybacteria bacterium RIFCSPHIGHO2_02_FULL_50_12</name>
    <dbReference type="NCBI Taxonomy" id="1802685"/>
    <lineage>
        <taxon>Bacteria</taxon>
        <taxon>Candidatus Yanofskyibacteriota</taxon>
    </lineage>
</organism>
<evidence type="ECO:0000256" key="6">
    <source>
        <dbReference type="ARBA" id="ARBA00022634"/>
    </source>
</evidence>
<keyword evidence="9" id="KW-1015">Disulfide bond</keyword>
<dbReference type="GO" id="GO:0000166">
    <property type="term" value="F:nucleotide binding"/>
    <property type="evidence" value="ECO:0007669"/>
    <property type="project" value="UniProtKB-KW"/>
</dbReference>
<sequence length="945" mass="104019">MNGTQPHLLDPVEQPTNQSKGAFHWKRLFGEINPYDAIVWEKRTAKIAKGDGTVVFEQHNVEVPNFWTQTATDIVASKYFRGRLDSPERETSARQMVDRVAKTVGRWGLKDGYFASEQDAELYVQDLTWLLINQYAAFNSPVWFNVGVSDHPQCSACFILAVEDTMDSILKWGHDEGKIFQKGSGAGANLSKLRSSKEPLSKGGYSSGPVSFMKLADGVANSIRSGGTTRRAAKMVVLNVDHPDIRDFIYCKKNVEDMVKILTQGGVKNSISGELFDPYTMLPYQNANNSVRVTDEFMRAVENDEMWDLKARVTGKTIEQVRAREIMDWIADAAWASADPGMQYDTTINTWNTAANTGRINSSNPCSEYMHLDNSACNLASLNLMKFLKEGGKFDVELFKKAVDVMILAQDILVDNSSYPTPEITANAKAFRELGLGYANLGALLMVLGLPYDSEQGRHLAGHITSLMCGEAYRMSALIADCKGPFSGYTINQGPMLDVIEKHLNAAESLFARSNSAGMADMALQQASRQVWHEALDFGRKYGIRNSQSTVLAPTGTIAFLMDCDTTGIEPDIALVKYKKLVGGGVLKLSNSQVPLALRRLGYSNEEVESINAYLLEHDTVEGAPHLKEQDLPVFDCAFKAAKGQRTISYMGHMKMMSEAQPFISGAISKTINLPADASVEEVKDVFVQGWKLGLKAVALYRDGCKSIQPLNVSKDVEKSKPADIENDLIERINGYTRRKLPAERPSLTHRFDVGGFKGYLNVGFYPDTMQPGETFIITAKEGSTVSGLFDTLATLISVCLQSGVPLKQLVKKFKDVRFEPSGFTDNPEIPTAKSIIDYIFRYLGMKYLSREDREEIFGPEVAALPTFTERVIDAENKIDSILSGLVSRPIEETSQAKPVVAALLPGAVGKTTADAPICQCGTLMVRNGACYNCPNCFASSGVCN</sequence>
<evidence type="ECO:0000256" key="11">
    <source>
        <dbReference type="ARBA" id="ARBA00025437"/>
    </source>
</evidence>
<evidence type="ECO:0000256" key="7">
    <source>
        <dbReference type="ARBA" id="ARBA00022741"/>
    </source>
</evidence>
<dbReference type="GO" id="GO:0071897">
    <property type="term" value="P:DNA biosynthetic process"/>
    <property type="evidence" value="ECO:0007669"/>
    <property type="project" value="UniProtKB-KW"/>
</dbReference>
<dbReference type="Pfam" id="PF08471">
    <property type="entry name" value="Ribonuc_red_2_N"/>
    <property type="match status" value="1"/>
</dbReference>
<comment type="catalytic activity">
    <reaction evidence="12 13">
        <text>a 2'-deoxyribonucleoside 5'-diphosphate + [thioredoxin]-disulfide + H2O = a ribonucleoside 5'-diphosphate + [thioredoxin]-dithiol</text>
        <dbReference type="Rhea" id="RHEA:23252"/>
        <dbReference type="Rhea" id="RHEA-COMP:10698"/>
        <dbReference type="Rhea" id="RHEA-COMP:10700"/>
        <dbReference type="ChEBI" id="CHEBI:15377"/>
        <dbReference type="ChEBI" id="CHEBI:29950"/>
        <dbReference type="ChEBI" id="CHEBI:50058"/>
        <dbReference type="ChEBI" id="CHEBI:57930"/>
        <dbReference type="ChEBI" id="CHEBI:73316"/>
        <dbReference type="EC" id="1.17.4.1"/>
    </reaction>
</comment>
<dbReference type="GO" id="GO:0031419">
    <property type="term" value="F:cobalamin binding"/>
    <property type="evidence" value="ECO:0007669"/>
    <property type="project" value="UniProtKB-KW"/>
</dbReference>
<evidence type="ECO:0000313" key="17">
    <source>
        <dbReference type="EMBL" id="OGN17678.1"/>
    </source>
</evidence>
<dbReference type="STRING" id="1802685.A3C88_01490"/>
<evidence type="ECO:0000256" key="5">
    <source>
        <dbReference type="ARBA" id="ARBA00022628"/>
    </source>
</evidence>
<evidence type="ECO:0000256" key="9">
    <source>
        <dbReference type="ARBA" id="ARBA00023157"/>
    </source>
</evidence>
<keyword evidence="8 13" id="KW-0560">Oxidoreductase</keyword>
<dbReference type="SUPFAM" id="SSF51998">
    <property type="entry name" value="PFL-like glycyl radical enzymes"/>
    <property type="match status" value="1"/>
</dbReference>
<dbReference type="PANTHER" id="PTHR43371">
    <property type="entry name" value="VITAMIN B12-DEPENDENT RIBONUCLEOTIDE REDUCTASE"/>
    <property type="match status" value="1"/>
</dbReference>
<evidence type="ECO:0000259" key="15">
    <source>
        <dbReference type="Pfam" id="PF08471"/>
    </source>
</evidence>
<evidence type="ECO:0000256" key="10">
    <source>
        <dbReference type="ARBA" id="ARBA00023285"/>
    </source>
</evidence>
<dbReference type="PANTHER" id="PTHR43371:SF1">
    <property type="entry name" value="RIBONUCLEOSIDE-DIPHOSPHATE REDUCTASE"/>
    <property type="match status" value="1"/>
</dbReference>
<evidence type="ECO:0000256" key="2">
    <source>
        <dbReference type="ARBA" id="ARBA00007405"/>
    </source>
</evidence>
<dbReference type="EC" id="1.17.4.1" evidence="3 13"/>
<dbReference type="CDD" id="cd02888">
    <property type="entry name" value="RNR_II_dimer"/>
    <property type="match status" value="1"/>
</dbReference>
<comment type="cofactor">
    <cofactor evidence="1 13">
        <name>adenosylcob(III)alamin</name>
        <dbReference type="ChEBI" id="CHEBI:18408"/>
    </cofactor>
</comment>
<evidence type="ECO:0000256" key="12">
    <source>
        <dbReference type="ARBA" id="ARBA00047754"/>
    </source>
</evidence>
<name>A0A1F8FYM5_9BACT</name>
<feature type="domain" description="Ribonucleotide reductase large subunit C-terminal" evidence="14">
    <location>
        <begin position="155"/>
        <end position="701"/>
    </location>
</feature>
<dbReference type="Proteomes" id="UP000178117">
    <property type="component" value="Unassembled WGS sequence"/>
</dbReference>
<dbReference type="EMBL" id="MGJZ01000006">
    <property type="protein sequence ID" value="OGN17678.1"/>
    <property type="molecule type" value="Genomic_DNA"/>
</dbReference>
<dbReference type="InterPro" id="IPR013344">
    <property type="entry name" value="RNR_NrdJ/NrdZ"/>
</dbReference>
<comment type="function">
    <text evidence="11 13">Catalyzes the reduction of ribonucleotides to deoxyribonucleotides. May function to provide a pool of deoxyribonucleotide precursors for DNA repair during oxygen limitation and/or for immediate growth after restoration of oxygen.</text>
</comment>
<evidence type="ECO:0000256" key="13">
    <source>
        <dbReference type="RuleBase" id="RU364064"/>
    </source>
</evidence>
<dbReference type="Pfam" id="PF12637">
    <property type="entry name" value="TSCPD"/>
    <property type="match status" value="1"/>
</dbReference>
<evidence type="ECO:0000259" key="14">
    <source>
        <dbReference type="Pfam" id="PF02867"/>
    </source>
</evidence>
<evidence type="ECO:0000256" key="8">
    <source>
        <dbReference type="ARBA" id="ARBA00023002"/>
    </source>
</evidence>
<reference evidence="17 18" key="1">
    <citation type="journal article" date="2016" name="Nat. Commun.">
        <title>Thousands of microbial genomes shed light on interconnected biogeochemical processes in an aquifer system.</title>
        <authorList>
            <person name="Anantharaman K."/>
            <person name="Brown C.T."/>
            <person name="Hug L.A."/>
            <person name="Sharon I."/>
            <person name="Castelle C.J."/>
            <person name="Probst A.J."/>
            <person name="Thomas B.C."/>
            <person name="Singh A."/>
            <person name="Wilkins M.J."/>
            <person name="Karaoz U."/>
            <person name="Brodie E.L."/>
            <person name="Williams K.H."/>
            <person name="Hubbard S.S."/>
            <person name="Banfield J.F."/>
        </authorList>
    </citation>
    <scope>NUCLEOTIDE SEQUENCE [LARGE SCALE GENOMIC DNA]</scope>
</reference>
<keyword evidence="10 13" id="KW-0170">Cobalt</keyword>
<proteinExistence type="inferred from homology"/>
<dbReference type="NCBIfam" id="TIGR02504">
    <property type="entry name" value="NrdJ_Z"/>
    <property type="match status" value="1"/>
</dbReference>
<dbReference type="GO" id="GO:0050897">
    <property type="term" value="F:cobalt ion binding"/>
    <property type="evidence" value="ECO:0007669"/>
    <property type="project" value="InterPro"/>
</dbReference>
<comment type="caution">
    <text evidence="17">The sequence shown here is derived from an EMBL/GenBank/DDBJ whole genome shotgun (WGS) entry which is preliminary data.</text>
</comment>
<dbReference type="AlphaFoldDB" id="A0A1F8FYM5"/>
<dbReference type="InterPro" id="IPR050862">
    <property type="entry name" value="RdRp_reductase_class-2"/>
</dbReference>
<evidence type="ECO:0000256" key="4">
    <source>
        <dbReference type="ARBA" id="ARBA00014409"/>
    </source>
</evidence>
<dbReference type="PRINTS" id="PR01183">
    <property type="entry name" value="RIBORDTASEM1"/>
</dbReference>
<evidence type="ECO:0000313" key="18">
    <source>
        <dbReference type="Proteomes" id="UP000178117"/>
    </source>
</evidence>
<dbReference type="InterPro" id="IPR000788">
    <property type="entry name" value="RNR_lg_C"/>
</dbReference>
<dbReference type="InterPro" id="IPR024434">
    <property type="entry name" value="TSCPD_dom"/>
</dbReference>
<feature type="domain" description="Ribonucleotide reductase class II vitamin B12-dependent N-terminal" evidence="15">
    <location>
        <begin position="42"/>
        <end position="134"/>
    </location>
</feature>
<dbReference type="Gene3D" id="3.20.70.20">
    <property type="match status" value="1"/>
</dbReference>
<evidence type="ECO:0000256" key="1">
    <source>
        <dbReference type="ARBA" id="ARBA00001922"/>
    </source>
</evidence>
<protein>
    <recommendedName>
        <fullName evidence="4 13">Vitamin B12-dependent ribonucleotide reductase</fullName>
        <ecNumber evidence="3 13">1.17.4.1</ecNumber>
    </recommendedName>
</protein>
<accession>A0A1F8FYM5</accession>
<dbReference type="InterPro" id="IPR013678">
    <property type="entry name" value="RNR_2_N"/>
</dbReference>
<dbReference type="GO" id="GO:0004748">
    <property type="term" value="F:ribonucleoside-diphosphate reductase activity, thioredoxin disulfide as acceptor"/>
    <property type="evidence" value="ECO:0007669"/>
    <property type="project" value="UniProtKB-EC"/>
</dbReference>
<evidence type="ECO:0000259" key="16">
    <source>
        <dbReference type="Pfam" id="PF12637"/>
    </source>
</evidence>
<keyword evidence="7 13" id="KW-0547">Nucleotide-binding</keyword>
<keyword evidence="6 13" id="KW-0237">DNA synthesis</keyword>
<feature type="domain" description="TSCPD" evidence="16">
    <location>
        <begin position="742"/>
        <end position="845"/>
    </location>
</feature>
<evidence type="ECO:0000256" key="3">
    <source>
        <dbReference type="ARBA" id="ARBA00012274"/>
    </source>
</evidence>
<gene>
    <name evidence="17" type="ORF">A3C88_01490</name>
</gene>
<dbReference type="NCBIfam" id="NF005122">
    <property type="entry name" value="PRK06556.1"/>
    <property type="match status" value="1"/>
</dbReference>